<dbReference type="Proteomes" id="UP000515955">
    <property type="component" value="Chromosome"/>
</dbReference>
<dbReference type="PANTHER" id="PTHR30348:SF4">
    <property type="entry name" value="DUF72 DOMAIN-CONTAINING PROTEIN"/>
    <property type="match status" value="1"/>
</dbReference>
<evidence type="ECO:0000313" key="1">
    <source>
        <dbReference type="EMBL" id="QNN64112.1"/>
    </source>
</evidence>
<keyword evidence="2" id="KW-1185">Reference proteome</keyword>
<sequence length="252" mass="28410">MARGNIRVGIGGWTFPEWRDLFYPENWAKSRELEFASRAFGAIEINATFYSRQAPGSWEKWAAATPDDFQFTLKASRFCVTRPKLADAGEGIGNFYAQGVDRLGAKLGPTLWMLARHRQFDRDDIAAFLSLLPQKLGDVPLRHVIEPRHESFRDEAFASLCRDHNAAVVFGDDDEFPCIDLDTADFRYARLQRMQDEIETGYSPARLDELSTLTRGWAEAGRDAYVFLINGAKRRAPAAAMALQDRLGIARG</sequence>
<protein>
    <submittedName>
        <fullName evidence="1">DUF72 domain-containing protein</fullName>
    </submittedName>
</protein>
<reference evidence="1 2" key="1">
    <citation type="submission" date="2020-08" db="EMBL/GenBank/DDBJ databases">
        <title>Genome sequence of Sphingomonas rhizophila KACC 19189T.</title>
        <authorList>
            <person name="Hyun D.-W."/>
            <person name="Bae J.-W."/>
        </authorList>
    </citation>
    <scope>NUCLEOTIDE SEQUENCE [LARGE SCALE GENOMIC DNA]</scope>
    <source>
        <strain evidence="1 2">KACC 19189</strain>
    </source>
</reference>
<dbReference type="KEGG" id="srhi:H9L12_06845"/>
<organism evidence="1 2">
    <name type="scientific">Sphingomonas rhizophila</name>
    <dbReference type="NCBI Taxonomy" id="2071607"/>
    <lineage>
        <taxon>Bacteria</taxon>
        <taxon>Pseudomonadati</taxon>
        <taxon>Pseudomonadota</taxon>
        <taxon>Alphaproteobacteria</taxon>
        <taxon>Sphingomonadales</taxon>
        <taxon>Sphingomonadaceae</taxon>
        <taxon>Sphingomonas</taxon>
    </lineage>
</organism>
<dbReference type="RefSeq" id="WP_187541112.1">
    <property type="nucleotide sequence ID" value="NZ_CP060717.1"/>
</dbReference>
<name>A0A7G9S8D7_9SPHN</name>
<accession>A0A7G9S8D7</accession>
<evidence type="ECO:0000313" key="2">
    <source>
        <dbReference type="Proteomes" id="UP000515955"/>
    </source>
</evidence>
<dbReference type="PANTHER" id="PTHR30348">
    <property type="entry name" value="UNCHARACTERIZED PROTEIN YECE"/>
    <property type="match status" value="1"/>
</dbReference>
<dbReference type="Pfam" id="PF01904">
    <property type="entry name" value="DUF72"/>
    <property type="match status" value="1"/>
</dbReference>
<proteinExistence type="predicted"/>
<dbReference type="InterPro" id="IPR036520">
    <property type="entry name" value="UPF0759_sf"/>
</dbReference>
<dbReference type="Gene3D" id="3.20.20.410">
    <property type="entry name" value="Protein of unknown function UPF0759"/>
    <property type="match status" value="1"/>
</dbReference>
<dbReference type="InterPro" id="IPR002763">
    <property type="entry name" value="DUF72"/>
</dbReference>
<dbReference type="AlphaFoldDB" id="A0A7G9S8D7"/>
<gene>
    <name evidence="1" type="ORF">H9L12_06845</name>
</gene>
<dbReference type="EMBL" id="CP060717">
    <property type="protein sequence ID" value="QNN64112.1"/>
    <property type="molecule type" value="Genomic_DNA"/>
</dbReference>
<dbReference type="SUPFAM" id="SSF117396">
    <property type="entry name" value="TM1631-like"/>
    <property type="match status" value="1"/>
</dbReference>